<dbReference type="PROSITE" id="PS50088">
    <property type="entry name" value="ANK_REPEAT"/>
    <property type="match status" value="4"/>
</dbReference>
<keyword evidence="7" id="KW-1053">Target membrane</keyword>
<accession>A0A443SAL5</accession>
<dbReference type="GO" id="GO:0006887">
    <property type="term" value="P:exocytosis"/>
    <property type="evidence" value="ECO:0007669"/>
    <property type="project" value="UniProtKB-KW"/>
</dbReference>
<evidence type="ECO:0000256" key="8">
    <source>
        <dbReference type="PROSITE-ProRule" id="PRU00023"/>
    </source>
</evidence>
<feature type="repeat" description="ANK" evidence="8">
    <location>
        <begin position="65"/>
        <end position="97"/>
    </location>
</feature>
<keyword evidence="5" id="KW-0528">Neurotoxin</keyword>
<evidence type="ECO:0000313" key="9">
    <source>
        <dbReference type="EMBL" id="RWS24596.1"/>
    </source>
</evidence>
<dbReference type="STRING" id="299467.A0A443SAL5"/>
<dbReference type="InterPro" id="IPR036770">
    <property type="entry name" value="Ankyrin_rpt-contain_sf"/>
</dbReference>
<keyword evidence="10" id="KW-1185">Reference proteome</keyword>
<dbReference type="Gene3D" id="1.25.40.20">
    <property type="entry name" value="Ankyrin repeat-containing domain"/>
    <property type="match status" value="2"/>
</dbReference>
<dbReference type="PROSITE" id="PS50297">
    <property type="entry name" value="ANK_REP_REGION"/>
    <property type="match status" value="4"/>
</dbReference>
<reference evidence="9 10" key="1">
    <citation type="journal article" date="2018" name="Gigascience">
        <title>Genomes of trombidid mites reveal novel predicted allergens and laterally-transferred genes associated with secondary metabolism.</title>
        <authorList>
            <person name="Dong X."/>
            <person name="Chaisiri K."/>
            <person name="Xia D."/>
            <person name="Armstrong S.D."/>
            <person name="Fang Y."/>
            <person name="Donnelly M.J."/>
            <person name="Kadowaki T."/>
            <person name="McGarry J.W."/>
            <person name="Darby A.C."/>
            <person name="Makepeace B.L."/>
        </authorList>
    </citation>
    <scope>NUCLEOTIDE SEQUENCE [LARGE SCALE GENOMIC DNA]</scope>
    <source>
        <strain evidence="9">UoL-UT</strain>
    </source>
</reference>
<dbReference type="GO" id="GO:0010468">
    <property type="term" value="P:regulation of gene expression"/>
    <property type="evidence" value="ECO:0007669"/>
    <property type="project" value="TreeGrafter"/>
</dbReference>
<sequence length="205" mass="22262">MSALHCAASRGFVECMETLLTLGAEIDQMDANGCSPLFYAVTLGHADCVHVLLQNGAEPNRQDCKGRTAVHCGAAKGQLETIKILAQHGANLWMRNVRGDLPLHEAIKSGRKELVWWFLNQQPEAVNITNTFGRTPLHLAAIQNNVEMCKILIDSGADVNAVMKTKGHLMTPLDAALQRGYRSCGKFLLLHGALPAAKLNVSNKP</sequence>
<keyword evidence="5" id="KW-0800">Toxin</keyword>
<gene>
    <name evidence="9" type="ORF">B4U80_11615</name>
</gene>
<dbReference type="Proteomes" id="UP000288716">
    <property type="component" value="Unassembled WGS sequence"/>
</dbReference>
<evidence type="ECO:0000256" key="3">
    <source>
        <dbReference type="ARBA" id="ARBA00022537"/>
    </source>
</evidence>
<name>A0A443SAL5_9ACAR</name>
<keyword evidence="5" id="KW-0638">Presynaptic neurotoxin</keyword>
<feature type="repeat" description="ANK" evidence="8">
    <location>
        <begin position="32"/>
        <end position="64"/>
    </location>
</feature>
<keyword evidence="2" id="KW-0268">Exocytosis</keyword>
<feature type="repeat" description="ANK" evidence="8">
    <location>
        <begin position="132"/>
        <end position="164"/>
    </location>
</feature>
<protein>
    <submittedName>
        <fullName evidence="9">Uncharacterized protein</fullName>
    </submittedName>
</protein>
<dbReference type="GO" id="GO:0005634">
    <property type="term" value="C:nucleus"/>
    <property type="evidence" value="ECO:0007669"/>
    <property type="project" value="TreeGrafter"/>
</dbReference>
<dbReference type="Pfam" id="PF00023">
    <property type="entry name" value="Ank"/>
    <property type="match status" value="1"/>
</dbReference>
<evidence type="ECO:0000256" key="6">
    <source>
        <dbReference type="ARBA" id="ARBA00023043"/>
    </source>
</evidence>
<keyword evidence="7" id="KW-0472">Membrane</keyword>
<dbReference type="InterPro" id="IPR002110">
    <property type="entry name" value="Ankyrin_rpt"/>
</dbReference>
<dbReference type="Pfam" id="PF12796">
    <property type="entry name" value="Ank_2"/>
    <property type="match status" value="2"/>
</dbReference>
<dbReference type="PANTHER" id="PTHR24124">
    <property type="entry name" value="ANKYRIN REPEAT FAMILY A"/>
    <property type="match status" value="1"/>
</dbReference>
<dbReference type="SMART" id="SM00248">
    <property type="entry name" value="ANK"/>
    <property type="match status" value="6"/>
</dbReference>
<evidence type="ECO:0000256" key="5">
    <source>
        <dbReference type="ARBA" id="ARBA00023028"/>
    </source>
</evidence>
<dbReference type="GO" id="GO:0044218">
    <property type="term" value="C:other organism cell membrane"/>
    <property type="evidence" value="ECO:0007669"/>
    <property type="project" value="UniProtKB-KW"/>
</dbReference>
<dbReference type="VEuPathDB" id="VectorBase:LDEU007444"/>
<evidence type="ECO:0000256" key="4">
    <source>
        <dbReference type="ARBA" id="ARBA00022737"/>
    </source>
</evidence>
<comment type="caution">
    <text evidence="9">The sequence shown here is derived from an EMBL/GenBank/DDBJ whole genome shotgun (WGS) entry which is preliminary data.</text>
</comment>
<keyword evidence="3" id="KW-1052">Target cell membrane</keyword>
<dbReference type="SUPFAM" id="SSF48403">
    <property type="entry name" value="Ankyrin repeat"/>
    <property type="match status" value="1"/>
</dbReference>
<dbReference type="OrthoDB" id="10258888at2759"/>
<keyword evidence="4" id="KW-0677">Repeat</keyword>
<keyword evidence="6 8" id="KW-0040">ANK repeat</keyword>
<dbReference type="EMBL" id="NCKV01004676">
    <property type="protein sequence ID" value="RWS24596.1"/>
    <property type="molecule type" value="Genomic_DNA"/>
</dbReference>
<dbReference type="GO" id="GO:0044231">
    <property type="term" value="C:host cell presynaptic membrane"/>
    <property type="evidence" value="ECO:0007669"/>
    <property type="project" value="UniProtKB-KW"/>
</dbReference>
<evidence type="ECO:0000256" key="7">
    <source>
        <dbReference type="ARBA" id="ARBA00023298"/>
    </source>
</evidence>
<evidence type="ECO:0000313" key="10">
    <source>
        <dbReference type="Proteomes" id="UP000288716"/>
    </source>
</evidence>
<proteinExistence type="predicted"/>
<dbReference type="PANTHER" id="PTHR24124:SF14">
    <property type="entry name" value="CHROMOSOME UNDETERMINED SCAFFOLD_25, WHOLE GENOME SHOTGUN SEQUENCE"/>
    <property type="match status" value="1"/>
</dbReference>
<evidence type="ECO:0000256" key="2">
    <source>
        <dbReference type="ARBA" id="ARBA00022483"/>
    </source>
</evidence>
<evidence type="ECO:0000256" key="1">
    <source>
        <dbReference type="ARBA" id="ARBA00004175"/>
    </source>
</evidence>
<comment type="subcellular location">
    <subcellularLocation>
        <location evidence="1">Target cell membrane</location>
    </subcellularLocation>
</comment>
<dbReference type="PRINTS" id="PR01415">
    <property type="entry name" value="ANKYRIN"/>
</dbReference>
<organism evidence="9 10">
    <name type="scientific">Leptotrombidium deliense</name>
    <dbReference type="NCBI Taxonomy" id="299467"/>
    <lineage>
        <taxon>Eukaryota</taxon>
        <taxon>Metazoa</taxon>
        <taxon>Ecdysozoa</taxon>
        <taxon>Arthropoda</taxon>
        <taxon>Chelicerata</taxon>
        <taxon>Arachnida</taxon>
        <taxon>Acari</taxon>
        <taxon>Acariformes</taxon>
        <taxon>Trombidiformes</taxon>
        <taxon>Prostigmata</taxon>
        <taxon>Anystina</taxon>
        <taxon>Parasitengona</taxon>
        <taxon>Trombiculoidea</taxon>
        <taxon>Trombiculidae</taxon>
        <taxon>Leptotrombidium</taxon>
    </lineage>
</organism>
<feature type="repeat" description="ANK" evidence="8">
    <location>
        <begin position="1"/>
        <end position="31"/>
    </location>
</feature>
<dbReference type="AlphaFoldDB" id="A0A443SAL5"/>